<dbReference type="AlphaFoldDB" id="A0A6I1MSX7"/>
<dbReference type="OrthoDB" id="1953902at2"/>
<keyword evidence="2" id="KW-1003">Cell membrane</keyword>
<keyword evidence="3" id="KW-0132">Cell division</keyword>
<dbReference type="PROSITE" id="PS51779">
    <property type="entry name" value="POTRA"/>
    <property type="match status" value="1"/>
</dbReference>
<reference evidence="10 11" key="1">
    <citation type="submission" date="2019-10" db="EMBL/GenBank/DDBJ databases">
        <title>The Genome Sequence of Clostridium tarantellae Isolated from Fish Brain.</title>
        <authorList>
            <person name="Bano L."/>
            <person name="Kiel M."/>
            <person name="Sales G."/>
            <person name="Doxey A.C."/>
            <person name="Mansfield M.J."/>
            <person name="Schiavone M."/>
            <person name="Rossetto O."/>
            <person name="Pirazzini M."/>
            <person name="Dobrindt U."/>
            <person name="Montecucco C."/>
        </authorList>
    </citation>
    <scope>NUCLEOTIDE SEQUENCE [LARGE SCALE GENOMIC DNA]</scope>
    <source>
        <strain evidence="10 11">DSM 3997</strain>
    </source>
</reference>
<dbReference type="Proteomes" id="UP000430345">
    <property type="component" value="Unassembled WGS sequence"/>
</dbReference>
<dbReference type="InterPro" id="IPR034746">
    <property type="entry name" value="POTRA"/>
</dbReference>
<dbReference type="InterPro" id="IPR013685">
    <property type="entry name" value="POTRA_FtsQ_type"/>
</dbReference>
<dbReference type="InterPro" id="IPR050487">
    <property type="entry name" value="FtsQ_DivIB"/>
</dbReference>
<sequence length="261" mass="30088">MNTDVKEYILKKKKNKLMKKIIIISIFIVVICIFILLKAPIFNIKKVIVNNNTTIPSEKIINKSNILDKNIFLVNLKNVSKDILVNPYIKEVKIKRVFPDEVSISVKERKASYLIENESKYYVLNEELKIMEILDSDKDINAIYLNGIKIKNKFIGQCITDEDIRKQEFTKKLSNILLNDKRNTQFTSLDINNISDIILYYGEVKILLGNDEKVEEKMNKILNILNSGAINFKKGYIDVSFKGNPVIYEEKSNTTGGTVNE</sequence>
<evidence type="ECO:0000256" key="2">
    <source>
        <dbReference type="ARBA" id="ARBA00022475"/>
    </source>
</evidence>
<protein>
    <submittedName>
        <fullName evidence="10">FtsQ-type POTRA domain-containing protein</fullName>
    </submittedName>
</protein>
<accession>A0A6I1MSX7</accession>
<keyword evidence="4 8" id="KW-0812">Transmembrane</keyword>
<dbReference type="Gene3D" id="3.10.20.310">
    <property type="entry name" value="membrane protein fhac"/>
    <property type="match status" value="1"/>
</dbReference>
<keyword evidence="5 8" id="KW-1133">Transmembrane helix</keyword>
<evidence type="ECO:0000256" key="6">
    <source>
        <dbReference type="ARBA" id="ARBA00023136"/>
    </source>
</evidence>
<keyword evidence="11" id="KW-1185">Reference proteome</keyword>
<proteinExistence type="predicted"/>
<evidence type="ECO:0000256" key="1">
    <source>
        <dbReference type="ARBA" id="ARBA00004370"/>
    </source>
</evidence>
<evidence type="ECO:0000256" key="4">
    <source>
        <dbReference type="ARBA" id="ARBA00022692"/>
    </source>
</evidence>
<dbReference type="PANTHER" id="PTHR37820">
    <property type="entry name" value="CELL DIVISION PROTEIN DIVIB"/>
    <property type="match status" value="1"/>
</dbReference>
<feature type="transmembrane region" description="Helical" evidence="8">
    <location>
        <begin position="21"/>
        <end position="42"/>
    </location>
</feature>
<organism evidence="10 11">
    <name type="scientific">Clostridium tarantellae</name>
    <dbReference type="NCBI Taxonomy" id="39493"/>
    <lineage>
        <taxon>Bacteria</taxon>
        <taxon>Bacillati</taxon>
        <taxon>Bacillota</taxon>
        <taxon>Clostridia</taxon>
        <taxon>Eubacteriales</taxon>
        <taxon>Clostridiaceae</taxon>
        <taxon>Clostridium</taxon>
    </lineage>
</organism>
<evidence type="ECO:0000313" key="11">
    <source>
        <dbReference type="Proteomes" id="UP000430345"/>
    </source>
</evidence>
<evidence type="ECO:0000313" key="10">
    <source>
        <dbReference type="EMBL" id="MPQ43991.1"/>
    </source>
</evidence>
<dbReference type="Pfam" id="PF08478">
    <property type="entry name" value="POTRA_1"/>
    <property type="match status" value="1"/>
</dbReference>
<keyword evidence="6 8" id="KW-0472">Membrane</keyword>
<dbReference type="PANTHER" id="PTHR37820:SF1">
    <property type="entry name" value="CELL DIVISION PROTEIN FTSQ"/>
    <property type="match status" value="1"/>
</dbReference>
<dbReference type="RefSeq" id="WP_152890068.1">
    <property type="nucleotide sequence ID" value="NZ_WHJC01000132.1"/>
</dbReference>
<evidence type="ECO:0000256" key="7">
    <source>
        <dbReference type="ARBA" id="ARBA00023306"/>
    </source>
</evidence>
<name>A0A6I1MSX7_9CLOT</name>
<dbReference type="GO" id="GO:0005886">
    <property type="term" value="C:plasma membrane"/>
    <property type="evidence" value="ECO:0007669"/>
    <property type="project" value="TreeGrafter"/>
</dbReference>
<feature type="domain" description="POTRA" evidence="9">
    <location>
        <begin position="42"/>
        <end position="109"/>
    </location>
</feature>
<evidence type="ECO:0000256" key="8">
    <source>
        <dbReference type="SAM" id="Phobius"/>
    </source>
</evidence>
<gene>
    <name evidence="10" type="ORF">GBZ86_09485</name>
</gene>
<comment type="subcellular location">
    <subcellularLocation>
        <location evidence="1">Membrane</location>
    </subcellularLocation>
</comment>
<evidence type="ECO:0000256" key="3">
    <source>
        <dbReference type="ARBA" id="ARBA00022618"/>
    </source>
</evidence>
<dbReference type="GO" id="GO:0051301">
    <property type="term" value="P:cell division"/>
    <property type="evidence" value="ECO:0007669"/>
    <property type="project" value="UniProtKB-KW"/>
</dbReference>
<keyword evidence="7" id="KW-0131">Cell cycle</keyword>
<comment type="caution">
    <text evidence="10">The sequence shown here is derived from an EMBL/GenBank/DDBJ whole genome shotgun (WGS) entry which is preliminary data.</text>
</comment>
<evidence type="ECO:0000259" key="9">
    <source>
        <dbReference type="PROSITE" id="PS51779"/>
    </source>
</evidence>
<dbReference type="EMBL" id="WHJC01000132">
    <property type="protein sequence ID" value="MPQ43991.1"/>
    <property type="molecule type" value="Genomic_DNA"/>
</dbReference>
<evidence type="ECO:0000256" key="5">
    <source>
        <dbReference type="ARBA" id="ARBA00022989"/>
    </source>
</evidence>